<evidence type="ECO:0000313" key="3">
    <source>
        <dbReference type="EMBL" id="MBV2132994.1"/>
    </source>
</evidence>
<comment type="caution">
    <text evidence="3">The sequence shown here is derived from an EMBL/GenBank/DDBJ whole genome shotgun (WGS) entry which is preliminary data.</text>
</comment>
<dbReference type="Proteomes" id="UP000813068">
    <property type="component" value="Unassembled WGS sequence"/>
</dbReference>
<dbReference type="RefSeq" id="WP_217681455.1">
    <property type="nucleotide sequence ID" value="NZ_JAHRGL010000019.1"/>
</dbReference>
<dbReference type="InterPro" id="IPR008621">
    <property type="entry name" value="Cbb3-typ_cyt_oxidase_comp"/>
</dbReference>
<dbReference type="Pfam" id="PF05545">
    <property type="entry name" value="FixQ"/>
    <property type="match status" value="1"/>
</dbReference>
<proteinExistence type="predicted"/>
<organism evidence="3 4">
    <name type="scientific">Geopseudomonas aromaticivorans</name>
    <dbReference type="NCBI Taxonomy" id="2849492"/>
    <lineage>
        <taxon>Bacteria</taxon>
        <taxon>Pseudomonadati</taxon>
        <taxon>Pseudomonadota</taxon>
        <taxon>Gammaproteobacteria</taxon>
        <taxon>Pseudomonadales</taxon>
        <taxon>Pseudomonadaceae</taxon>
        <taxon>Geopseudomonas</taxon>
    </lineage>
</organism>
<feature type="region of interest" description="Disordered" evidence="1">
    <location>
        <begin position="38"/>
        <end position="61"/>
    </location>
</feature>
<reference evidence="3 4" key="1">
    <citation type="submission" date="2021-06" db="EMBL/GenBank/DDBJ databases">
        <title>Differences between aerobic and microaerobic xylene degrading microbial communities.</title>
        <authorList>
            <person name="Banerjee S."/>
            <person name="Tancsics A."/>
        </authorList>
    </citation>
    <scope>NUCLEOTIDE SEQUENCE [LARGE SCALE GENOMIC DNA]</scope>
    <source>
        <strain evidence="3 4">MAP12</strain>
    </source>
</reference>
<evidence type="ECO:0000313" key="4">
    <source>
        <dbReference type="Proteomes" id="UP000813068"/>
    </source>
</evidence>
<evidence type="ECO:0000256" key="1">
    <source>
        <dbReference type="SAM" id="MobiDB-lite"/>
    </source>
</evidence>
<feature type="transmembrane region" description="Helical" evidence="2">
    <location>
        <begin position="6"/>
        <end position="26"/>
    </location>
</feature>
<name>A0ABS6MX84_9GAMM</name>
<sequence>MDIGTLRGLGTALVLVAFVGLLVWAFSGRRKKGFDEAANLPFADEPKSEKREEKASGSKHE</sequence>
<keyword evidence="4" id="KW-1185">Reference proteome</keyword>
<accession>A0ABS6MX84</accession>
<gene>
    <name evidence="3" type="ORF">KRX52_09290</name>
</gene>
<keyword evidence="2" id="KW-0812">Transmembrane</keyword>
<keyword evidence="2" id="KW-0472">Membrane</keyword>
<evidence type="ECO:0000256" key="2">
    <source>
        <dbReference type="SAM" id="Phobius"/>
    </source>
</evidence>
<protein>
    <submittedName>
        <fullName evidence="3">Cbb3-type cytochrome c oxidase subunit 3</fullName>
    </submittedName>
</protein>
<dbReference type="EMBL" id="JAHRGL010000019">
    <property type="protein sequence ID" value="MBV2132994.1"/>
    <property type="molecule type" value="Genomic_DNA"/>
</dbReference>
<keyword evidence="2" id="KW-1133">Transmembrane helix</keyword>
<dbReference type="CDD" id="cd01324">
    <property type="entry name" value="cbb3_Oxidase_CcoQ"/>
    <property type="match status" value="1"/>
</dbReference>
<feature type="compositionally biased region" description="Basic and acidic residues" evidence="1">
    <location>
        <begin position="44"/>
        <end position="61"/>
    </location>
</feature>